<dbReference type="AlphaFoldDB" id="F6K0Z3"/>
<feature type="compositionally biased region" description="Basic and acidic residues" evidence="1">
    <location>
        <begin position="31"/>
        <end position="46"/>
    </location>
</feature>
<sequence length="87" mass="9106">MANVEIVVKDESSSCDHRARAAGRSAVRPHPPVDDPKPPPRSEQAEAPRPGRGRPPAGGSGTVTSACVRRRPAGIGSPRRAGPVQLR</sequence>
<organism evidence="2">
    <name type="scientific">uncultured bacterium BAC AB649/1850</name>
    <dbReference type="NCBI Taxonomy" id="1037453"/>
    <lineage>
        <taxon>Bacteria</taxon>
        <taxon>environmental samples</taxon>
    </lineage>
</organism>
<evidence type="ECO:0000256" key="1">
    <source>
        <dbReference type="SAM" id="MobiDB-lite"/>
    </source>
</evidence>
<feature type="region of interest" description="Disordered" evidence="1">
    <location>
        <begin position="1"/>
        <end position="87"/>
    </location>
</feature>
<evidence type="ECO:0000313" key="2">
    <source>
        <dbReference type="EMBL" id="AEE65495.1"/>
    </source>
</evidence>
<protein>
    <submittedName>
        <fullName evidence="2">Uncharacterized protein</fullName>
    </submittedName>
</protein>
<name>F6K0Z3_9BACT</name>
<accession>F6K0Z3</accession>
<dbReference type="EMBL" id="HM193369">
    <property type="protein sequence ID" value="AEE65495.1"/>
    <property type="molecule type" value="Genomic_DNA"/>
</dbReference>
<feature type="compositionally biased region" description="Basic and acidic residues" evidence="1">
    <location>
        <begin position="7"/>
        <end position="19"/>
    </location>
</feature>
<proteinExistence type="predicted"/>
<reference evidence="2" key="1">
    <citation type="submission" date="2010-05" db="EMBL/GenBank/DDBJ databases">
        <title>Fluostatin gene cluster.</title>
        <authorList>
            <person name="Feng Z."/>
            <person name="Brady S.F."/>
        </authorList>
    </citation>
    <scope>NUCLEOTIDE SEQUENCE</scope>
</reference>